<sequence>GLRAPPSFPAQLDLKIRCDKARDACRWLQCYTRIVGFGNMKATEVTKTHNVAGGATLDPSTHHGWHAFRFWSFSTITGCHTLLQLAVSHQVH</sequence>
<organism evidence="1 2">
    <name type="scientific">Oryza meyeriana var. granulata</name>
    <dbReference type="NCBI Taxonomy" id="110450"/>
    <lineage>
        <taxon>Eukaryota</taxon>
        <taxon>Viridiplantae</taxon>
        <taxon>Streptophyta</taxon>
        <taxon>Embryophyta</taxon>
        <taxon>Tracheophyta</taxon>
        <taxon>Spermatophyta</taxon>
        <taxon>Magnoliopsida</taxon>
        <taxon>Liliopsida</taxon>
        <taxon>Poales</taxon>
        <taxon>Poaceae</taxon>
        <taxon>BOP clade</taxon>
        <taxon>Oryzoideae</taxon>
        <taxon>Oryzeae</taxon>
        <taxon>Oryzinae</taxon>
        <taxon>Oryza</taxon>
        <taxon>Oryza meyeriana</taxon>
    </lineage>
</organism>
<keyword evidence="2" id="KW-1185">Reference proteome</keyword>
<evidence type="ECO:0000313" key="2">
    <source>
        <dbReference type="Proteomes" id="UP000479710"/>
    </source>
</evidence>
<gene>
    <name evidence="1" type="ORF">E2562_033478</name>
</gene>
<accession>A0A6G1F0Y2</accession>
<reference evidence="1 2" key="1">
    <citation type="submission" date="2019-11" db="EMBL/GenBank/DDBJ databases">
        <title>Whole genome sequence of Oryza granulata.</title>
        <authorList>
            <person name="Li W."/>
        </authorList>
    </citation>
    <scope>NUCLEOTIDE SEQUENCE [LARGE SCALE GENOMIC DNA]</scope>
    <source>
        <strain evidence="2">cv. Menghai</strain>
        <tissue evidence="1">Leaf</tissue>
    </source>
</reference>
<name>A0A6G1F0Y2_9ORYZ</name>
<proteinExistence type="predicted"/>
<comment type="caution">
    <text evidence="1">The sequence shown here is derived from an EMBL/GenBank/DDBJ whole genome shotgun (WGS) entry which is preliminary data.</text>
</comment>
<feature type="non-terminal residue" evidence="1">
    <location>
        <position position="1"/>
    </location>
</feature>
<evidence type="ECO:0000313" key="1">
    <source>
        <dbReference type="EMBL" id="KAF0930560.1"/>
    </source>
</evidence>
<protein>
    <submittedName>
        <fullName evidence="1">Uncharacterized protein</fullName>
    </submittedName>
</protein>
<dbReference type="AlphaFoldDB" id="A0A6G1F0Y2"/>
<dbReference type="EMBL" id="SPHZ02000002">
    <property type="protein sequence ID" value="KAF0930560.1"/>
    <property type="molecule type" value="Genomic_DNA"/>
</dbReference>
<dbReference type="Proteomes" id="UP000479710">
    <property type="component" value="Unassembled WGS sequence"/>
</dbReference>